<dbReference type="PANTHER" id="PTHR38733">
    <property type="entry name" value="PROTEIN MCRC"/>
    <property type="match status" value="1"/>
</dbReference>
<dbReference type="Pfam" id="PF10117">
    <property type="entry name" value="McrBC"/>
    <property type="match status" value="1"/>
</dbReference>
<dbReference type="AlphaFoldDB" id="A0AAW7JWE4"/>
<reference evidence="1" key="1">
    <citation type="submission" date="2023-06" db="EMBL/GenBank/DDBJ databases">
        <authorList>
            <person name="Zeman M."/>
            <person name="Kubasova T."/>
            <person name="Jahodarova E."/>
            <person name="Nykrynova M."/>
            <person name="Rychlik I."/>
        </authorList>
    </citation>
    <scope>NUCLEOTIDE SEQUENCE</scope>
    <source>
        <strain evidence="1">15_COKtk</strain>
    </source>
</reference>
<reference evidence="1" key="2">
    <citation type="submission" date="2023-08" db="EMBL/GenBank/DDBJ databases">
        <title>Identification and characterization of horizontal gene transfer across gut microbiota members of farm animals based on homology search.</title>
        <authorList>
            <person name="Schwarzerova J."/>
            <person name="Nykrynova M."/>
            <person name="Jureckova K."/>
            <person name="Cejkova D."/>
            <person name="Rychlik I."/>
        </authorList>
    </citation>
    <scope>NUCLEOTIDE SEQUENCE</scope>
    <source>
        <strain evidence="1">15_COKtk</strain>
    </source>
</reference>
<dbReference type="InterPro" id="IPR045425">
    <property type="entry name" value="DUF6508"/>
</dbReference>
<dbReference type="RefSeq" id="WP_289827004.1">
    <property type="nucleotide sequence ID" value="NZ_JAUEIR010000004.1"/>
</dbReference>
<dbReference type="Proteomes" id="UP001168505">
    <property type="component" value="Unassembled WGS sequence"/>
</dbReference>
<accession>A0AAW7JWE4</accession>
<dbReference type="NCBIfam" id="NF007277">
    <property type="entry name" value="PRK09736.1"/>
    <property type="match status" value="1"/>
</dbReference>
<dbReference type="EMBL" id="JAUEIR010000004">
    <property type="protein sequence ID" value="MDN0069153.1"/>
    <property type="molecule type" value="Genomic_DNA"/>
</dbReference>
<comment type="caution">
    <text evidence="1">The sequence shown here is derived from an EMBL/GenBank/DDBJ whole genome shotgun (WGS) entry which is preliminary data.</text>
</comment>
<gene>
    <name evidence="1" type="primary">mcrC</name>
    <name evidence="1" type="ORF">QVN40_05465</name>
</gene>
<proteinExistence type="predicted"/>
<keyword evidence="1" id="KW-0255">Endonuclease</keyword>
<dbReference type="PANTHER" id="PTHR38733:SF1">
    <property type="entry name" value="TYPE IV METHYL-DIRECTED RESTRICTION ENZYME ECOKMCRBC"/>
    <property type="match status" value="1"/>
</dbReference>
<name>A0AAW7JWE4_9ACTN</name>
<keyword evidence="1" id="KW-0540">Nuclease</keyword>
<organism evidence="1 2">
    <name type="scientific">Collinsella ihumii</name>
    <dbReference type="NCBI Taxonomy" id="1720204"/>
    <lineage>
        <taxon>Bacteria</taxon>
        <taxon>Bacillati</taxon>
        <taxon>Actinomycetota</taxon>
        <taxon>Coriobacteriia</taxon>
        <taxon>Coriobacteriales</taxon>
        <taxon>Coriobacteriaceae</taxon>
        <taxon>Collinsella</taxon>
    </lineage>
</organism>
<dbReference type="Pfam" id="PF20118">
    <property type="entry name" value="DUF6508"/>
    <property type="match status" value="1"/>
</dbReference>
<dbReference type="InterPro" id="IPR019292">
    <property type="entry name" value="McrC"/>
</dbReference>
<dbReference type="GO" id="GO:0016787">
    <property type="term" value="F:hydrolase activity"/>
    <property type="evidence" value="ECO:0007669"/>
    <property type="project" value="UniProtKB-KW"/>
</dbReference>
<dbReference type="GO" id="GO:0004519">
    <property type="term" value="F:endonuclease activity"/>
    <property type="evidence" value="ECO:0007669"/>
    <property type="project" value="UniProtKB-KW"/>
</dbReference>
<evidence type="ECO:0000313" key="2">
    <source>
        <dbReference type="Proteomes" id="UP001168505"/>
    </source>
</evidence>
<sequence length="485" mass="54849">MIPIRNVYYMLAYAFRSLRSGGFERLSSEDFDNSLELCAAILCHAVELRLKQGVKRDYRTRREAMSALRGKVDVTATVASQAPLRRQLVCEYDEYSVDCPENRIIKATMSLLVRCSSVDARYRKRLRSLSMYFAEVADLDVRHIDWRMVSGRADSTSRMIMFVCRLAIDGALQASSEGGQRLRSVLDDQAMHRLYEKFILEYYRAEHPNLSARAEQIPWCVDGEVPPALPVMQTDVTLRAGERVLIIDAKYYTHSMQRNYGVWTHHSGNLYQIFTYVKNAQAARPAGAPPVAGMLLYAKTDEEAVPDEEFSLSSNTIAVRTLDLAQPFEGIRAQLDAIVSEFFPCERGEFESLTRFLPELAQLGDCGTWVFDHEHAGTIDDPIAMPYVEYPRLVTDLGDAIYAFVGDRPEYGLARYSDILEEHGLAWETESMQGADVSVLDGCAVLALLVGAVRAEHFCDGALRTFLQSGCIERWLQRLKELDRI</sequence>
<dbReference type="EC" id="3.1.21.-" evidence="1"/>
<evidence type="ECO:0000313" key="1">
    <source>
        <dbReference type="EMBL" id="MDN0069153.1"/>
    </source>
</evidence>
<protein>
    <submittedName>
        <fullName evidence="1">5-methylcytosine-specific restriction endonuclease system specificity protein McrC</fullName>
        <ecNumber evidence="1">3.1.21.-</ecNumber>
    </submittedName>
</protein>
<keyword evidence="1" id="KW-0378">Hydrolase</keyword>